<reference evidence="7 8" key="1">
    <citation type="submission" date="2017-09" db="EMBL/GenBank/DDBJ databases">
        <title>Depth-based differentiation of microbial function through sediment-hosted aquifers and enrichment of novel symbionts in the deep terrestrial subsurface.</title>
        <authorList>
            <person name="Probst A.J."/>
            <person name="Ladd B."/>
            <person name="Jarett J.K."/>
            <person name="Geller-Mcgrath D.E."/>
            <person name="Sieber C.M."/>
            <person name="Emerson J.B."/>
            <person name="Anantharaman K."/>
            <person name="Thomas B.C."/>
            <person name="Malmstrom R."/>
            <person name="Stieglmeier M."/>
            <person name="Klingl A."/>
            <person name="Woyke T."/>
            <person name="Ryan C.M."/>
            <person name="Banfield J.F."/>
        </authorList>
    </citation>
    <scope>NUCLEOTIDE SEQUENCE [LARGE SCALE GENOMIC DNA]</scope>
    <source>
        <strain evidence="7">CG07_land_8_20_14_0_80_42_15</strain>
    </source>
</reference>
<dbReference type="PANTHER" id="PTHR43104:SF4">
    <property type="entry name" value="L-2-HYDROXYGLUTARATE DEHYDROGENASE, MITOCHONDRIAL"/>
    <property type="match status" value="1"/>
</dbReference>
<dbReference type="InterPro" id="IPR036188">
    <property type="entry name" value="FAD/NAD-bd_sf"/>
</dbReference>
<keyword evidence="2" id="KW-0285">Flavoprotein</keyword>
<dbReference type="InterPro" id="IPR006076">
    <property type="entry name" value="FAD-dep_OxRdtase"/>
</dbReference>
<evidence type="ECO:0000256" key="1">
    <source>
        <dbReference type="ARBA" id="ARBA00001974"/>
    </source>
</evidence>
<evidence type="ECO:0000256" key="2">
    <source>
        <dbReference type="ARBA" id="ARBA00022630"/>
    </source>
</evidence>
<evidence type="ECO:0000256" key="4">
    <source>
        <dbReference type="ARBA" id="ARBA00023002"/>
    </source>
</evidence>
<keyword evidence="4" id="KW-0560">Oxidoreductase</keyword>
<accession>A0A2J0KUQ2</accession>
<sequence>MEKTDILIIGAGIIGLAIAEELSFKGKNIIIAEKNISFGQETSSRNSEVIHGGMYYPVGTLKAELCINGRRLLYQLCAEKKIPHKKTGKLIIATDKDELLALEAILKQGKINGVEGGRFMTEAEMKKLEPKVSGSAALYSHETGIIDSHRLMDYLLTTAEENGVSIVYDAEVVAIEKNNDGYKATIKNAGESVEIKALIVINCAGLDSDTIASMVGIDILKEKYSLHYCKGQYFRVASKKSKLINHLVYPVPRPKSGGLGIHATPDLAGSLRLGPDDNYLNDRNKDYSVDENKKNDFFRSVVKFIPFLEETDLTPDLSGIRPKLQPKEGEFRDFVIRDEADKGLPGFINLIGIESPGLTASPAIARMVKNIVSGLLN</sequence>
<dbReference type="AlphaFoldDB" id="A0A2J0KUQ2"/>
<keyword evidence="3" id="KW-0274">FAD</keyword>
<gene>
    <name evidence="7" type="ORF">COS99_06930</name>
</gene>
<dbReference type="GO" id="GO:0047545">
    <property type="term" value="F:(S)-2-hydroxyglutarate dehydrogenase activity"/>
    <property type="evidence" value="ECO:0007669"/>
    <property type="project" value="TreeGrafter"/>
</dbReference>
<proteinExistence type="inferred from homology"/>
<evidence type="ECO:0000313" key="7">
    <source>
        <dbReference type="EMBL" id="PIU41064.1"/>
    </source>
</evidence>
<evidence type="ECO:0000259" key="6">
    <source>
        <dbReference type="Pfam" id="PF01266"/>
    </source>
</evidence>
<dbReference type="Pfam" id="PF01266">
    <property type="entry name" value="DAO"/>
    <property type="match status" value="1"/>
</dbReference>
<protein>
    <submittedName>
        <fullName evidence="7">NAD(P)/FAD-dependent oxidoreductase</fullName>
    </submittedName>
</protein>
<evidence type="ECO:0000313" key="8">
    <source>
        <dbReference type="Proteomes" id="UP000230052"/>
    </source>
</evidence>
<dbReference type="Gene3D" id="3.30.9.10">
    <property type="entry name" value="D-Amino Acid Oxidase, subunit A, domain 2"/>
    <property type="match status" value="1"/>
</dbReference>
<evidence type="ECO:0000256" key="3">
    <source>
        <dbReference type="ARBA" id="ARBA00022827"/>
    </source>
</evidence>
<dbReference type="Gene3D" id="3.50.50.60">
    <property type="entry name" value="FAD/NAD(P)-binding domain"/>
    <property type="match status" value="1"/>
</dbReference>
<dbReference type="SUPFAM" id="SSF51905">
    <property type="entry name" value="FAD/NAD(P)-binding domain"/>
    <property type="match status" value="1"/>
</dbReference>
<dbReference type="Proteomes" id="UP000230052">
    <property type="component" value="Unassembled WGS sequence"/>
</dbReference>
<evidence type="ECO:0000256" key="5">
    <source>
        <dbReference type="ARBA" id="ARBA00037941"/>
    </source>
</evidence>
<organism evidence="7 8">
    <name type="scientific">Candidatus Aquitaenariimonas noxiae</name>
    <dbReference type="NCBI Taxonomy" id="1974741"/>
    <lineage>
        <taxon>Bacteria</taxon>
        <taxon>Pseudomonadati</taxon>
        <taxon>Candidatus Omnitrophota</taxon>
        <taxon>Candidatus Aquitaenariimonas</taxon>
    </lineage>
</organism>
<comment type="similarity">
    <text evidence="5">Belongs to the L2HGDH family.</text>
</comment>
<dbReference type="EMBL" id="PEWV01000071">
    <property type="protein sequence ID" value="PIU41064.1"/>
    <property type="molecule type" value="Genomic_DNA"/>
</dbReference>
<dbReference type="PANTHER" id="PTHR43104">
    <property type="entry name" value="L-2-HYDROXYGLUTARATE DEHYDROGENASE, MITOCHONDRIAL"/>
    <property type="match status" value="1"/>
</dbReference>
<feature type="domain" description="FAD dependent oxidoreductase" evidence="6">
    <location>
        <begin position="5"/>
        <end position="368"/>
    </location>
</feature>
<comment type="cofactor">
    <cofactor evidence="1">
        <name>FAD</name>
        <dbReference type="ChEBI" id="CHEBI:57692"/>
    </cofactor>
</comment>
<name>A0A2J0KUQ2_9BACT</name>
<comment type="caution">
    <text evidence="7">The sequence shown here is derived from an EMBL/GenBank/DDBJ whole genome shotgun (WGS) entry which is preliminary data.</text>
</comment>